<protein>
    <recommendedName>
        <fullName evidence="1">Homing endonuclease LAGLIDADG domain-containing protein</fullName>
    </recommendedName>
</protein>
<dbReference type="FunFam" id="3.10.28.10:FF:000010">
    <property type="entry name" value="LAGLIDADG homing endonuclease I-LtrII"/>
    <property type="match status" value="1"/>
</dbReference>
<dbReference type="GO" id="GO:0005739">
    <property type="term" value="C:mitochondrion"/>
    <property type="evidence" value="ECO:0007669"/>
    <property type="project" value="UniProtKB-ARBA"/>
</dbReference>
<name>A0A482DQQ0_9PEZI</name>
<dbReference type="InterPro" id="IPR004860">
    <property type="entry name" value="LAGLIDADG_dom"/>
</dbReference>
<dbReference type="Pfam" id="PF00961">
    <property type="entry name" value="LAGLIDADG_1"/>
    <property type="match status" value="1"/>
</dbReference>
<dbReference type="SUPFAM" id="SSF55608">
    <property type="entry name" value="Homing endonucleases"/>
    <property type="match status" value="1"/>
</dbReference>
<feature type="domain" description="Homing endonuclease LAGLIDADG" evidence="1">
    <location>
        <begin position="56"/>
        <end position="156"/>
    </location>
</feature>
<evidence type="ECO:0000313" key="2">
    <source>
        <dbReference type="EMBL" id="QBM09615.1"/>
    </source>
</evidence>
<evidence type="ECO:0000259" key="1">
    <source>
        <dbReference type="Pfam" id="PF00961"/>
    </source>
</evidence>
<dbReference type="AlphaFoldDB" id="A0A482DQQ0"/>
<organism evidence="2">
    <name type="scientific">Dactylella sp</name>
    <dbReference type="NCBI Taxonomy" id="1814903"/>
    <lineage>
        <taxon>Eukaryota</taxon>
        <taxon>Fungi</taxon>
        <taxon>Dikarya</taxon>
        <taxon>Ascomycota</taxon>
        <taxon>Pezizomycotina</taxon>
        <taxon>Orbiliomycetes</taxon>
        <taxon>Orbiliales</taxon>
        <taxon>Orbiliaceae</taxon>
        <taxon>Dactylella</taxon>
    </lineage>
</organism>
<gene>
    <name evidence="2" type="primary">orf187</name>
</gene>
<dbReference type="PANTHER" id="PTHR36181">
    <property type="entry name" value="INTRON-ENCODED ENDONUCLEASE AI3-RELATED"/>
    <property type="match status" value="1"/>
</dbReference>
<dbReference type="GO" id="GO:0004519">
    <property type="term" value="F:endonuclease activity"/>
    <property type="evidence" value="ECO:0007669"/>
    <property type="project" value="InterPro"/>
</dbReference>
<dbReference type="InterPro" id="IPR027434">
    <property type="entry name" value="Homing_endonucl"/>
</dbReference>
<accession>A0A482DQQ0</accession>
<keyword evidence="2" id="KW-0496">Mitochondrion</keyword>
<dbReference type="PANTHER" id="PTHR36181:SF4">
    <property type="entry name" value="LAGLIDADG ENDONUCLEASE"/>
    <property type="match status" value="1"/>
</dbReference>
<dbReference type="Gene3D" id="3.10.28.10">
    <property type="entry name" value="Homing endonucleases"/>
    <property type="match status" value="1"/>
</dbReference>
<sequence>MSRKEHLTLEGIHKILAIKASMNWGLSDQLEKKFPKVNPVSRPIIVDQTIKYPHWLAGFITGESTFSISIFKSTTKVGYAVKLIFRITQHSRDVELMKSLIGYLDCGRYVAGPLTKNYGDYIVSNLPDIIEKIIPFLNKYSVMGNKYLDYSDFREAAFIMKSKGHTTKEGLEKIIQIKEGMNKGRNN</sequence>
<dbReference type="EMBL" id="MK550697">
    <property type="protein sequence ID" value="QBM09615.1"/>
    <property type="molecule type" value="Genomic_DNA"/>
</dbReference>
<proteinExistence type="predicted"/>
<geneLocation type="mitochondrion" evidence="2"/>
<dbReference type="InterPro" id="IPR051289">
    <property type="entry name" value="LAGLIDADG_Endonuclease"/>
</dbReference>
<reference evidence="2" key="1">
    <citation type="submission" date="2019-02" db="EMBL/GenBank/DDBJ databases">
        <authorList>
            <person name="Fang M.L."/>
            <person name="Zhang Y."/>
        </authorList>
    </citation>
    <scope>NUCLEOTIDE SEQUENCE</scope>
    <source>
        <strain evidence="2">YMF1.01838</strain>
    </source>
</reference>